<keyword evidence="1" id="KW-1133">Transmembrane helix</keyword>
<protein>
    <submittedName>
        <fullName evidence="2">Uncharacterized protein</fullName>
    </submittedName>
</protein>
<dbReference type="Proteomes" id="UP000824782">
    <property type="component" value="Unassembled WGS sequence"/>
</dbReference>
<organism evidence="2 3">
    <name type="scientific">Engystomops pustulosus</name>
    <name type="common">Tungara frog</name>
    <name type="synonym">Physalaemus pustulosus</name>
    <dbReference type="NCBI Taxonomy" id="76066"/>
    <lineage>
        <taxon>Eukaryota</taxon>
        <taxon>Metazoa</taxon>
        <taxon>Chordata</taxon>
        <taxon>Craniata</taxon>
        <taxon>Vertebrata</taxon>
        <taxon>Euteleostomi</taxon>
        <taxon>Amphibia</taxon>
        <taxon>Batrachia</taxon>
        <taxon>Anura</taxon>
        <taxon>Neobatrachia</taxon>
        <taxon>Hyloidea</taxon>
        <taxon>Leptodactylidae</taxon>
        <taxon>Leiuperinae</taxon>
        <taxon>Engystomops</taxon>
    </lineage>
</organism>
<feature type="transmembrane region" description="Helical" evidence="1">
    <location>
        <begin position="18"/>
        <end position="36"/>
    </location>
</feature>
<dbReference type="EMBL" id="WNYA01000006">
    <property type="protein sequence ID" value="KAG8569058.1"/>
    <property type="molecule type" value="Genomic_DNA"/>
</dbReference>
<comment type="caution">
    <text evidence="2">The sequence shown here is derived from an EMBL/GenBank/DDBJ whole genome shotgun (WGS) entry which is preliminary data.</text>
</comment>
<evidence type="ECO:0000313" key="3">
    <source>
        <dbReference type="Proteomes" id="UP000824782"/>
    </source>
</evidence>
<name>A0AAV7B8Z9_ENGPU</name>
<reference evidence="2" key="1">
    <citation type="thesis" date="2020" institute="ProQuest LLC" country="789 East Eisenhower Parkway, Ann Arbor, MI, USA">
        <title>Comparative Genomics and Chromosome Evolution.</title>
        <authorList>
            <person name="Mudd A.B."/>
        </authorList>
    </citation>
    <scope>NUCLEOTIDE SEQUENCE</scope>
    <source>
        <strain evidence="2">237g6f4</strain>
        <tissue evidence="2">Blood</tissue>
    </source>
</reference>
<proteinExistence type="predicted"/>
<keyword evidence="1" id="KW-0812">Transmembrane</keyword>
<evidence type="ECO:0000313" key="2">
    <source>
        <dbReference type="EMBL" id="KAG8569058.1"/>
    </source>
</evidence>
<accession>A0AAV7B8Z9</accession>
<keyword evidence="1" id="KW-0472">Membrane</keyword>
<sequence length="86" mass="9972">MDCQIPFSRYYVLPSFQVFRGFFFIISEPFFFIIWISKRVALGQCLTAVNKPHRNGSFAEQLSSLVGGSVKEHFYTILILIIVDLY</sequence>
<keyword evidence="3" id="KW-1185">Reference proteome</keyword>
<gene>
    <name evidence="2" type="ORF">GDO81_014247</name>
</gene>
<evidence type="ECO:0000256" key="1">
    <source>
        <dbReference type="SAM" id="Phobius"/>
    </source>
</evidence>
<dbReference type="AlphaFoldDB" id="A0AAV7B8Z9"/>